<accession>A0A1H0N8F7</accession>
<dbReference type="STRING" id="443156.SAMN04489867_0866"/>
<keyword evidence="4" id="KW-0408">Iron</keyword>
<dbReference type="Gene3D" id="1.10.150.120">
    <property type="entry name" value="[2Fe-2S]-binding domain"/>
    <property type="match status" value="1"/>
</dbReference>
<dbReference type="GO" id="GO:0046872">
    <property type="term" value="F:metal ion binding"/>
    <property type="evidence" value="ECO:0007669"/>
    <property type="project" value="UniProtKB-KW"/>
</dbReference>
<dbReference type="InterPro" id="IPR001041">
    <property type="entry name" value="2Fe-2S_ferredoxin-type"/>
</dbReference>
<dbReference type="InterPro" id="IPR012675">
    <property type="entry name" value="Beta-grasp_dom_sf"/>
</dbReference>
<evidence type="ECO:0000256" key="6">
    <source>
        <dbReference type="ARBA" id="ARBA00060707"/>
    </source>
</evidence>
<dbReference type="FunFam" id="3.10.20.30:FF:000020">
    <property type="entry name" value="Xanthine dehydrogenase iron-sulfur subunit"/>
    <property type="match status" value="1"/>
</dbReference>
<organism evidence="8 9">
    <name type="scientific">Pedococcus dokdonensis</name>
    <dbReference type="NCBI Taxonomy" id="443156"/>
    <lineage>
        <taxon>Bacteria</taxon>
        <taxon>Bacillati</taxon>
        <taxon>Actinomycetota</taxon>
        <taxon>Actinomycetes</taxon>
        <taxon>Micrococcales</taxon>
        <taxon>Intrasporangiaceae</taxon>
        <taxon>Pedococcus</taxon>
    </lineage>
</organism>
<dbReference type="Gene3D" id="3.10.20.30">
    <property type="match status" value="1"/>
</dbReference>
<dbReference type="InterPro" id="IPR036884">
    <property type="entry name" value="2Fe-2S-bd_dom_sf"/>
</dbReference>
<dbReference type="GO" id="GO:0051537">
    <property type="term" value="F:2 iron, 2 sulfur cluster binding"/>
    <property type="evidence" value="ECO:0007669"/>
    <property type="project" value="UniProtKB-KW"/>
</dbReference>
<dbReference type="RefSeq" id="WP_091781950.1">
    <property type="nucleotide sequence ID" value="NZ_LT629711.1"/>
</dbReference>
<name>A0A1H0N8F7_9MICO</name>
<gene>
    <name evidence="8" type="ORF">SAMN04489867_0866</name>
</gene>
<proteinExistence type="predicted"/>
<dbReference type="SUPFAM" id="SSF47741">
    <property type="entry name" value="CO dehydrogenase ISP C-domain like"/>
    <property type="match status" value="1"/>
</dbReference>
<evidence type="ECO:0000256" key="3">
    <source>
        <dbReference type="ARBA" id="ARBA00023002"/>
    </source>
</evidence>
<comment type="pathway">
    <text evidence="6">Alkaloid degradation; nicotine degradation.</text>
</comment>
<evidence type="ECO:0000256" key="2">
    <source>
        <dbReference type="ARBA" id="ARBA00022723"/>
    </source>
</evidence>
<dbReference type="Pfam" id="PF01799">
    <property type="entry name" value="Fer2_2"/>
    <property type="match status" value="1"/>
</dbReference>
<evidence type="ECO:0000256" key="4">
    <source>
        <dbReference type="ARBA" id="ARBA00023004"/>
    </source>
</evidence>
<dbReference type="Proteomes" id="UP000199077">
    <property type="component" value="Chromosome I"/>
</dbReference>
<feature type="domain" description="2Fe-2S ferredoxin-type" evidence="7">
    <location>
        <begin position="9"/>
        <end position="85"/>
    </location>
</feature>
<dbReference type="PANTHER" id="PTHR45331">
    <property type="entry name" value="OXIDOREDUCTASE, IRON-SULPHUR BINDING SUBUNIT-RELATED-RELATED"/>
    <property type="match status" value="1"/>
</dbReference>
<dbReference type="OrthoDB" id="9758509at2"/>
<dbReference type="PROSITE" id="PS00197">
    <property type="entry name" value="2FE2S_FER_1"/>
    <property type="match status" value="1"/>
</dbReference>
<keyword evidence="1" id="KW-0001">2Fe-2S</keyword>
<dbReference type="AlphaFoldDB" id="A0A1H0N8F7"/>
<keyword evidence="9" id="KW-1185">Reference proteome</keyword>
<protein>
    <submittedName>
        <fullName evidence="8">Xanthine dehydrogenase YagT iron-sulfur-binding subunit</fullName>
    </submittedName>
</protein>
<dbReference type="EMBL" id="LT629711">
    <property type="protein sequence ID" value="SDO88962.1"/>
    <property type="molecule type" value="Genomic_DNA"/>
</dbReference>
<evidence type="ECO:0000259" key="7">
    <source>
        <dbReference type="PROSITE" id="PS51085"/>
    </source>
</evidence>
<dbReference type="InterPro" id="IPR006058">
    <property type="entry name" value="2Fe2S_fd_BS"/>
</dbReference>
<dbReference type="PANTHER" id="PTHR45331:SF2">
    <property type="entry name" value="OXIDOREDUCTASE WITH IRON-SULFUR SUBUNIT"/>
    <property type="match status" value="1"/>
</dbReference>
<sequence>MPVQSSTTPQVRFTLNGAATEVEVDAGVSLLDLLRERLDLTGTKKGCNQGACGVCTVLVDDRRVLGCLTLVAQLDGREVTTIEGVGTPDSPHELQREFIRTDGFQCGYCTSGQICSALGMLRELDAGVPSAVSEHVAAQSDPSELELRERMSGNLCRCGAYNGIVDAITAYASNGADTAGGHR</sequence>
<evidence type="ECO:0000256" key="1">
    <source>
        <dbReference type="ARBA" id="ARBA00022714"/>
    </source>
</evidence>
<dbReference type="InterPro" id="IPR002888">
    <property type="entry name" value="2Fe-2S-bd"/>
</dbReference>
<keyword evidence="2" id="KW-0479">Metal-binding</keyword>
<reference evidence="9" key="1">
    <citation type="submission" date="2016-10" db="EMBL/GenBank/DDBJ databases">
        <authorList>
            <person name="Varghese N."/>
            <person name="Submissions S."/>
        </authorList>
    </citation>
    <scope>NUCLEOTIDE SEQUENCE [LARGE SCALE GENOMIC DNA]</scope>
    <source>
        <strain evidence="9">DSM 22329</strain>
    </source>
</reference>
<dbReference type="PROSITE" id="PS51085">
    <property type="entry name" value="2FE2S_FER_2"/>
    <property type="match status" value="1"/>
</dbReference>
<dbReference type="Pfam" id="PF00111">
    <property type="entry name" value="Fer2"/>
    <property type="match status" value="1"/>
</dbReference>
<evidence type="ECO:0000256" key="5">
    <source>
        <dbReference type="ARBA" id="ARBA00023014"/>
    </source>
</evidence>
<keyword evidence="5" id="KW-0411">Iron-sulfur</keyword>
<dbReference type="InterPro" id="IPR052914">
    <property type="entry name" value="Aldehyde_Oxdr_Iron-Sulfur"/>
</dbReference>
<dbReference type="SUPFAM" id="SSF54292">
    <property type="entry name" value="2Fe-2S ferredoxin-like"/>
    <property type="match status" value="1"/>
</dbReference>
<dbReference type="InterPro" id="IPR036010">
    <property type="entry name" value="2Fe-2S_ferredoxin-like_sf"/>
</dbReference>
<keyword evidence="3" id="KW-0560">Oxidoreductase</keyword>
<dbReference type="GO" id="GO:0016903">
    <property type="term" value="F:oxidoreductase activity, acting on the aldehyde or oxo group of donors"/>
    <property type="evidence" value="ECO:0007669"/>
    <property type="project" value="TreeGrafter"/>
</dbReference>
<evidence type="ECO:0000313" key="8">
    <source>
        <dbReference type="EMBL" id="SDO88962.1"/>
    </source>
</evidence>
<evidence type="ECO:0000313" key="9">
    <source>
        <dbReference type="Proteomes" id="UP000199077"/>
    </source>
</evidence>